<dbReference type="CDD" id="cd00844">
    <property type="entry name" value="MPP_Dbr1_N"/>
    <property type="match status" value="1"/>
</dbReference>
<accession>A0A9K3L823</accession>
<evidence type="ECO:0000313" key="15">
    <source>
        <dbReference type="EMBL" id="KAG7356580.1"/>
    </source>
</evidence>
<keyword evidence="9" id="KW-0862">Zinc</keyword>
<evidence type="ECO:0000256" key="7">
    <source>
        <dbReference type="ARBA" id="ARBA00022723"/>
    </source>
</evidence>
<evidence type="ECO:0000256" key="10">
    <source>
        <dbReference type="ARBA" id="ARBA00023004"/>
    </source>
</evidence>
<dbReference type="GO" id="GO:0000398">
    <property type="term" value="P:mRNA splicing, via spliceosome"/>
    <property type="evidence" value="ECO:0007669"/>
    <property type="project" value="TreeGrafter"/>
</dbReference>
<organism evidence="15 16">
    <name type="scientific">Nitzschia inconspicua</name>
    <dbReference type="NCBI Taxonomy" id="303405"/>
    <lineage>
        <taxon>Eukaryota</taxon>
        <taxon>Sar</taxon>
        <taxon>Stramenopiles</taxon>
        <taxon>Ochrophyta</taxon>
        <taxon>Bacillariophyta</taxon>
        <taxon>Bacillariophyceae</taxon>
        <taxon>Bacillariophycidae</taxon>
        <taxon>Bacillariales</taxon>
        <taxon>Bacillariaceae</taxon>
        <taxon>Nitzschia</taxon>
    </lineage>
</organism>
<comment type="similarity">
    <text evidence="5">Belongs to the lariat debranching enzyme family.</text>
</comment>
<comment type="cofactor">
    <cofactor evidence="2">
        <name>Zn(2+)</name>
        <dbReference type="ChEBI" id="CHEBI:29105"/>
    </cofactor>
</comment>
<keyword evidence="7" id="KW-0479">Metal-binding</keyword>
<dbReference type="GO" id="GO:0046872">
    <property type="term" value="F:metal ion binding"/>
    <property type="evidence" value="ECO:0007669"/>
    <property type="project" value="UniProtKB-KW"/>
</dbReference>
<keyword evidence="10" id="KW-0408">Iron</keyword>
<proteinExistence type="inferred from homology"/>
<reference evidence="15" key="2">
    <citation type="submission" date="2021-04" db="EMBL/GenBank/DDBJ databases">
        <authorList>
            <person name="Podell S."/>
        </authorList>
    </citation>
    <scope>NUCLEOTIDE SEQUENCE</scope>
    <source>
        <strain evidence="15">Hildebrandi</strain>
    </source>
</reference>
<dbReference type="InterPro" id="IPR007708">
    <property type="entry name" value="DBR1_C"/>
</dbReference>
<evidence type="ECO:0000256" key="8">
    <source>
        <dbReference type="ARBA" id="ARBA00022801"/>
    </source>
</evidence>
<sequence>MSSNASARGGFRDAGRMRGRGGGRGGGRGRGAGGRWRNNNNNNNFHRGGGRGGRGRGGSTGGGRGPLHYDPSKFDPIEEIGCIDQSSSSQPTVRIAVEGCCHGELDVIYQRLQDHERTTGHKIDLLLCCGDFQSHRNAADFLSSSIPPKYRTLGTFPKYYSGEKSAPILTVFIGGNHEASQPLRELYYGGWVAPNIYYLGAAGVIEFAGLRIGGISGIYKSHDYELGHFESVPYDNSSLRSVYHVRNVDVLRMKCLSLLPSAGRRMMDIVMSHDWPLGIEQFGDLNRLLQQKPFFRQEINNNDLGSPPNREILDAVQPKHWFSAHLHVKFKATVRHSASNNDAKSNKHDFMSLIPSQVTADKMATDKKTNEDEKMNSSESPPKDDDKNIELPSDPGGNENKGNTKTEFHGLESSKAKCNDVVGDLTEQMTRFLALDKCLPRRQFLSILNIKAGKTSTKPYTLNYDPEWLAILRKTHQLNIKDRRTVQLPNDVNEILTAEDFAEETAWVVNRLKSMAQKENVSTEEASSFLSIPNNFVTTVPFYSDPAFQDKRTNRPLPLMGNPITDSLLEMLELEHIITVPYNPELTAEKISLQLQGAAKARAITVQQTDSNEIDIDLDEISDAQDSGGEEINNAPIPASTSDENEIDIDMDGDDEEVDLAATTESGSSVKKKARLDERSND</sequence>
<dbReference type="InterPro" id="IPR004843">
    <property type="entry name" value="Calcineurin-like_PHP"/>
</dbReference>
<feature type="compositionally biased region" description="Gly residues" evidence="13">
    <location>
        <begin position="20"/>
        <end position="34"/>
    </location>
</feature>
<evidence type="ECO:0000256" key="2">
    <source>
        <dbReference type="ARBA" id="ARBA00001947"/>
    </source>
</evidence>
<name>A0A9K3L823_9STRA</name>
<evidence type="ECO:0000256" key="9">
    <source>
        <dbReference type="ARBA" id="ARBA00022833"/>
    </source>
</evidence>
<dbReference type="GO" id="GO:0005634">
    <property type="term" value="C:nucleus"/>
    <property type="evidence" value="ECO:0007669"/>
    <property type="project" value="UniProtKB-SubCell"/>
</dbReference>
<keyword evidence="11" id="KW-0464">Manganese</keyword>
<evidence type="ECO:0000256" key="3">
    <source>
        <dbReference type="ARBA" id="ARBA00001954"/>
    </source>
</evidence>
<dbReference type="Pfam" id="PF05011">
    <property type="entry name" value="DBR1"/>
    <property type="match status" value="1"/>
</dbReference>
<feature type="compositionally biased region" description="Gly residues" evidence="13">
    <location>
        <begin position="50"/>
        <end position="65"/>
    </location>
</feature>
<reference evidence="15" key="1">
    <citation type="journal article" date="2021" name="Sci. Rep.">
        <title>Diploid genomic architecture of Nitzschia inconspicua, an elite biomass production diatom.</title>
        <authorList>
            <person name="Oliver A."/>
            <person name="Podell S."/>
            <person name="Pinowska A."/>
            <person name="Traller J.C."/>
            <person name="Smith S.R."/>
            <person name="McClure R."/>
            <person name="Beliaev A."/>
            <person name="Bohutskyi P."/>
            <person name="Hill E.A."/>
            <person name="Rabines A."/>
            <person name="Zheng H."/>
            <person name="Allen L.Z."/>
            <person name="Kuo A."/>
            <person name="Grigoriev I.V."/>
            <person name="Allen A.E."/>
            <person name="Hazlebeck D."/>
            <person name="Allen E.E."/>
        </authorList>
    </citation>
    <scope>NUCLEOTIDE SEQUENCE</scope>
    <source>
        <strain evidence="15">Hildebrandi</strain>
    </source>
</reference>
<comment type="subcellular location">
    <subcellularLocation>
        <location evidence="4">Nucleus</location>
    </subcellularLocation>
</comment>
<comment type="cofactor">
    <cofactor evidence="1">
        <name>Mn(2+)</name>
        <dbReference type="ChEBI" id="CHEBI:29035"/>
    </cofactor>
</comment>
<feature type="region of interest" description="Disordered" evidence="13">
    <location>
        <begin position="624"/>
        <end position="682"/>
    </location>
</feature>
<evidence type="ECO:0000313" key="16">
    <source>
        <dbReference type="Proteomes" id="UP000693970"/>
    </source>
</evidence>
<evidence type="ECO:0000256" key="11">
    <source>
        <dbReference type="ARBA" id="ARBA00023211"/>
    </source>
</evidence>
<dbReference type="EMBL" id="JAGRRH010000015">
    <property type="protein sequence ID" value="KAG7356580.1"/>
    <property type="molecule type" value="Genomic_DNA"/>
</dbReference>
<dbReference type="AlphaFoldDB" id="A0A9K3L823"/>
<comment type="caution">
    <text evidence="15">The sequence shown here is derived from an EMBL/GenBank/DDBJ whole genome shotgun (WGS) entry which is preliminary data.</text>
</comment>
<dbReference type="PANTHER" id="PTHR12849">
    <property type="entry name" value="RNA LARIAT DEBRANCHING ENZYME"/>
    <property type="match status" value="1"/>
</dbReference>
<dbReference type="InterPro" id="IPR041816">
    <property type="entry name" value="Dbr1_N"/>
</dbReference>
<dbReference type="GO" id="GO:0008419">
    <property type="term" value="F:RNA lariat debranching enzyme activity"/>
    <property type="evidence" value="ECO:0007669"/>
    <property type="project" value="TreeGrafter"/>
</dbReference>
<dbReference type="OrthoDB" id="407609at2759"/>
<gene>
    <name evidence="15" type="ORF">IV203_001266</name>
</gene>
<dbReference type="FunFam" id="3.60.21.10:FF:000035">
    <property type="entry name" value="Lariat debranching enzyme"/>
    <property type="match status" value="1"/>
</dbReference>
<feature type="domain" description="Lariat debranching enzyme C-terminal" evidence="14">
    <location>
        <begin position="421"/>
        <end position="578"/>
    </location>
</feature>
<keyword evidence="16" id="KW-1185">Reference proteome</keyword>
<dbReference type="Pfam" id="PF00149">
    <property type="entry name" value="Metallophos"/>
    <property type="match status" value="1"/>
</dbReference>
<dbReference type="SMART" id="SM01124">
    <property type="entry name" value="DBR1"/>
    <property type="match status" value="1"/>
</dbReference>
<evidence type="ECO:0000256" key="12">
    <source>
        <dbReference type="ARBA" id="ARBA00023242"/>
    </source>
</evidence>
<evidence type="ECO:0000256" key="4">
    <source>
        <dbReference type="ARBA" id="ARBA00004123"/>
    </source>
</evidence>
<feature type="region of interest" description="Disordered" evidence="13">
    <location>
        <begin position="339"/>
        <end position="408"/>
    </location>
</feature>
<feature type="compositionally biased region" description="Basic and acidic residues" evidence="13">
    <location>
        <begin position="363"/>
        <end position="389"/>
    </location>
</feature>
<evidence type="ECO:0000259" key="14">
    <source>
        <dbReference type="SMART" id="SM01124"/>
    </source>
</evidence>
<evidence type="ECO:0000256" key="1">
    <source>
        <dbReference type="ARBA" id="ARBA00001936"/>
    </source>
</evidence>
<dbReference type="Proteomes" id="UP000693970">
    <property type="component" value="Unassembled WGS sequence"/>
</dbReference>
<evidence type="ECO:0000256" key="5">
    <source>
        <dbReference type="ARBA" id="ARBA00006045"/>
    </source>
</evidence>
<evidence type="ECO:0000256" key="13">
    <source>
        <dbReference type="SAM" id="MobiDB-lite"/>
    </source>
</evidence>
<keyword evidence="6" id="KW-0507">mRNA processing</keyword>
<protein>
    <submittedName>
        <fullName evidence="15">Lariat debranching enzyme</fullName>
    </submittedName>
</protein>
<feature type="region of interest" description="Disordered" evidence="13">
    <location>
        <begin position="1"/>
        <end position="70"/>
    </location>
</feature>
<feature type="compositionally biased region" description="Acidic residues" evidence="13">
    <location>
        <begin position="643"/>
        <end position="659"/>
    </location>
</feature>
<keyword evidence="12" id="KW-0539">Nucleus</keyword>
<keyword evidence="8" id="KW-0378">Hydrolase</keyword>
<feature type="compositionally biased region" description="Low complexity" evidence="13">
    <location>
        <begin position="35"/>
        <end position="46"/>
    </location>
</feature>
<evidence type="ECO:0000256" key="6">
    <source>
        <dbReference type="ARBA" id="ARBA00022664"/>
    </source>
</evidence>
<dbReference type="PANTHER" id="PTHR12849:SF0">
    <property type="entry name" value="LARIAT DEBRANCHING ENZYME"/>
    <property type="match status" value="1"/>
</dbReference>
<comment type="cofactor">
    <cofactor evidence="3">
        <name>Fe(2+)</name>
        <dbReference type="ChEBI" id="CHEBI:29033"/>
    </cofactor>
</comment>